<dbReference type="OrthoDB" id="9805408at2"/>
<feature type="binding site" evidence="9">
    <location>
        <position position="67"/>
    </location>
    <ligand>
        <name>substrate</name>
    </ligand>
</feature>
<protein>
    <recommendedName>
        <fullName evidence="3 9">Diaminopimelate epimerase</fullName>
        <shortName evidence="9">DAP epimerase</shortName>
        <ecNumber evidence="3 9">5.1.1.7</ecNumber>
    </recommendedName>
    <alternativeName>
        <fullName evidence="9">PLP-independent amino acid racemase</fullName>
    </alternativeName>
</protein>
<evidence type="ECO:0000256" key="4">
    <source>
        <dbReference type="ARBA" id="ARBA00022490"/>
    </source>
</evidence>
<sequence>MKSIEFTKMHGLGNDFMVIDNLRQGLELSPQQILSLSDRHTGIGFDQLLVVEPASVDGVEFDYRIFNADGTEVEHCGNGARCFARFVSDRGMTKNRSIRVNTCNGVITLVLQDNGEVMVQMGVLVFEPAGVPFLADNEALFYDLEVAGENFQVGAASVGNPHVLLQVDDVDSAEVERLGPLIESHPRFPRRVNVSFMQIIDRQNIRLRVFERGVGETQACGSGACAAVAIAHRQGKLDNSVSVTLPGGELKIHWPNEKTSIEMTGPCSTVFEGQTRM</sequence>
<name>A0A2Z2NI45_9GAMM</name>
<dbReference type="Proteomes" id="UP000250079">
    <property type="component" value="Chromosome"/>
</dbReference>
<proteinExistence type="inferred from homology"/>
<feature type="active site" description="Proton donor" evidence="9">
    <location>
        <position position="76"/>
    </location>
</feature>
<comment type="function">
    <text evidence="9">Catalyzes the stereoinversion of LL-2,6-diaminopimelate (L,L-DAP) to meso-diaminopimelate (meso-DAP), a precursor of L-lysine and an essential component of the bacterial peptidoglycan.</text>
</comment>
<dbReference type="RefSeq" id="WP_088915713.1">
    <property type="nucleotide sequence ID" value="NZ_CP018632.1"/>
</dbReference>
<keyword evidence="6 9" id="KW-0457">Lysine biosynthesis</keyword>
<keyword evidence="7 9" id="KW-0413">Isomerase</keyword>
<feature type="binding site" evidence="9">
    <location>
        <begin position="77"/>
        <end position="78"/>
    </location>
    <ligand>
        <name>substrate</name>
    </ligand>
</feature>
<dbReference type="PANTHER" id="PTHR31689">
    <property type="entry name" value="DIAMINOPIMELATE EPIMERASE, CHLOROPLASTIC"/>
    <property type="match status" value="1"/>
</dbReference>
<evidence type="ECO:0000256" key="10">
    <source>
        <dbReference type="PROSITE-ProRule" id="PRU10125"/>
    </source>
</evidence>
<dbReference type="SUPFAM" id="SSF54506">
    <property type="entry name" value="Diaminopimelate epimerase-like"/>
    <property type="match status" value="1"/>
</dbReference>
<dbReference type="Pfam" id="PF01678">
    <property type="entry name" value="DAP_epimerase"/>
    <property type="match status" value="2"/>
</dbReference>
<dbReference type="InterPro" id="IPR018510">
    <property type="entry name" value="DAP_epimerase_AS"/>
</dbReference>
<keyword evidence="12" id="KW-1185">Reference proteome</keyword>
<dbReference type="PROSITE" id="PS01326">
    <property type="entry name" value="DAP_EPIMERASE"/>
    <property type="match status" value="1"/>
</dbReference>
<dbReference type="GO" id="GO:0009089">
    <property type="term" value="P:lysine biosynthetic process via diaminopimelate"/>
    <property type="evidence" value="ECO:0007669"/>
    <property type="project" value="UniProtKB-UniRule"/>
</dbReference>
<feature type="site" description="Important for dimerization" evidence="9">
    <location>
        <position position="271"/>
    </location>
</feature>
<dbReference type="EC" id="5.1.1.7" evidence="3 9"/>
<evidence type="ECO:0000256" key="2">
    <source>
        <dbReference type="ARBA" id="ARBA00010219"/>
    </source>
</evidence>
<dbReference type="GO" id="GO:0005829">
    <property type="term" value="C:cytosol"/>
    <property type="evidence" value="ECO:0007669"/>
    <property type="project" value="TreeGrafter"/>
</dbReference>
<evidence type="ECO:0000256" key="1">
    <source>
        <dbReference type="ARBA" id="ARBA00005196"/>
    </source>
</evidence>
<evidence type="ECO:0000256" key="9">
    <source>
        <dbReference type="HAMAP-Rule" id="MF_00197"/>
    </source>
</evidence>
<feature type="binding site" evidence="9">
    <location>
        <begin position="211"/>
        <end position="212"/>
    </location>
    <ligand>
        <name>substrate</name>
    </ligand>
</feature>
<comment type="subcellular location">
    <subcellularLocation>
        <location evidence="9">Cytoplasm</location>
    </subcellularLocation>
</comment>
<feature type="binding site" evidence="9">
    <location>
        <begin position="221"/>
        <end position="222"/>
    </location>
    <ligand>
        <name>substrate</name>
    </ligand>
</feature>
<gene>
    <name evidence="9 11" type="primary">dapF</name>
    <name evidence="11" type="ORF">IMCC3135_00070</name>
</gene>
<evidence type="ECO:0000256" key="7">
    <source>
        <dbReference type="ARBA" id="ARBA00023235"/>
    </source>
</evidence>
<dbReference type="GO" id="GO:0008837">
    <property type="term" value="F:diaminopimelate epimerase activity"/>
    <property type="evidence" value="ECO:0007669"/>
    <property type="project" value="UniProtKB-UniRule"/>
</dbReference>
<feature type="binding site" evidence="9">
    <location>
        <position position="193"/>
    </location>
    <ligand>
        <name>substrate</name>
    </ligand>
</feature>
<dbReference type="PANTHER" id="PTHR31689:SF0">
    <property type="entry name" value="DIAMINOPIMELATE EPIMERASE"/>
    <property type="match status" value="1"/>
</dbReference>
<feature type="active site" evidence="10">
    <location>
        <position position="76"/>
    </location>
</feature>
<dbReference type="AlphaFoldDB" id="A0A2Z2NI45"/>
<dbReference type="Gene3D" id="3.10.310.10">
    <property type="entry name" value="Diaminopimelate Epimerase, Chain A, domain 1"/>
    <property type="match status" value="2"/>
</dbReference>
<evidence type="ECO:0000256" key="3">
    <source>
        <dbReference type="ARBA" id="ARBA00013080"/>
    </source>
</evidence>
<keyword evidence="5 9" id="KW-0028">Amino-acid biosynthesis</keyword>
<dbReference type="NCBIfam" id="TIGR00652">
    <property type="entry name" value="DapF"/>
    <property type="match status" value="1"/>
</dbReference>
<dbReference type="InterPro" id="IPR001653">
    <property type="entry name" value="DAP_epimerase_DapF"/>
</dbReference>
<comment type="pathway">
    <text evidence="1 9">Amino-acid biosynthesis; L-lysine biosynthesis via DAP pathway; DL-2,6-diaminopimelate from LL-2,6-diaminopimelate: step 1/1.</text>
</comment>
<evidence type="ECO:0000256" key="5">
    <source>
        <dbReference type="ARBA" id="ARBA00022605"/>
    </source>
</evidence>
<evidence type="ECO:0000313" key="11">
    <source>
        <dbReference type="EMBL" id="ASJ70145.1"/>
    </source>
</evidence>
<keyword evidence="4 9" id="KW-0963">Cytoplasm</keyword>
<feature type="active site" description="Proton acceptor" evidence="9">
    <location>
        <position position="220"/>
    </location>
</feature>
<accession>A0A2Z2NI45</accession>
<feature type="site" description="Could be important to modulate the pK values of the two catalytic cysteine residues" evidence="9">
    <location>
        <position position="211"/>
    </location>
</feature>
<comment type="similarity">
    <text evidence="2 9">Belongs to the diaminopimelate epimerase family.</text>
</comment>
<dbReference type="EMBL" id="CP018632">
    <property type="protein sequence ID" value="ASJ70145.1"/>
    <property type="molecule type" value="Genomic_DNA"/>
</dbReference>
<feature type="binding site" evidence="9">
    <location>
        <position position="160"/>
    </location>
    <ligand>
        <name>substrate</name>
    </ligand>
</feature>
<dbReference type="HAMAP" id="MF_00197">
    <property type="entry name" value="DAP_epimerase"/>
    <property type="match status" value="1"/>
</dbReference>
<dbReference type="UniPathway" id="UPA00034">
    <property type="reaction ID" value="UER00025"/>
</dbReference>
<organism evidence="11 12">
    <name type="scientific">Granulosicoccus antarcticus IMCC3135</name>
    <dbReference type="NCBI Taxonomy" id="1192854"/>
    <lineage>
        <taxon>Bacteria</taxon>
        <taxon>Pseudomonadati</taxon>
        <taxon>Pseudomonadota</taxon>
        <taxon>Gammaproteobacteria</taxon>
        <taxon>Chromatiales</taxon>
        <taxon>Granulosicoccaceae</taxon>
        <taxon>Granulosicoccus</taxon>
    </lineage>
</organism>
<comment type="catalytic activity">
    <reaction evidence="8 9">
        <text>(2S,6S)-2,6-diaminopimelate = meso-2,6-diaminopimelate</text>
        <dbReference type="Rhea" id="RHEA:15393"/>
        <dbReference type="ChEBI" id="CHEBI:57609"/>
        <dbReference type="ChEBI" id="CHEBI:57791"/>
        <dbReference type="EC" id="5.1.1.7"/>
    </reaction>
</comment>
<feature type="binding site" evidence="9">
    <location>
        <position position="14"/>
    </location>
    <ligand>
        <name>substrate</name>
    </ligand>
</feature>
<comment type="subunit">
    <text evidence="9">Homodimer.</text>
</comment>
<evidence type="ECO:0000256" key="8">
    <source>
        <dbReference type="ARBA" id="ARBA00051712"/>
    </source>
</evidence>
<reference evidence="11 12" key="1">
    <citation type="submission" date="2016-12" db="EMBL/GenBank/DDBJ databases">
        <authorList>
            <person name="Song W.-J."/>
            <person name="Kurnit D.M."/>
        </authorList>
    </citation>
    <scope>NUCLEOTIDE SEQUENCE [LARGE SCALE GENOMIC DNA]</scope>
    <source>
        <strain evidence="11 12">IMCC3135</strain>
    </source>
</reference>
<evidence type="ECO:0000313" key="12">
    <source>
        <dbReference type="Proteomes" id="UP000250079"/>
    </source>
</evidence>
<feature type="binding site" evidence="9">
    <location>
        <position position="47"/>
    </location>
    <ligand>
        <name>substrate</name>
    </ligand>
</feature>
<dbReference type="FunFam" id="3.10.310.10:FF:000001">
    <property type="entry name" value="Diaminopimelate epimerase"/>
    <property type="match status" value="1"/>
</dbReference>
<dbReference type="KEGG" id="gai:IMCC3135_00070"/>
<feature type="site" description="Could be important to modulate the pK values of the two catalytic cysteine residues" evidence="9">
    <location>
        <position position="162"/>
    </location>
</feature>
<evidence type="ECO:0000256" key="6">
    <source>
        <dbReference type="ARBA" id="ARBA00023154"/>
    </source>
</evidence>